<evidence type="ECO:0000313" key="5">
    <source>
        <dbReference type="EMBL" id="KAK4002521.1"/>
    </source>
</evidence>
<dbReference type="InterPro" id="IPR054503">
    <property type="entry name" value="KDM3AB_Tudor"/>
</dbReference>
<reference evidence="5 6" key="1">
    <citation type="journal article" date="2023" name="Nucleic Acids Res.">
        <title>The hologenome of Daphnia magna reveals possible DNA methylation and microbiome-mediated evolution of the host genome.</title>
        <authorList>
            <person name="Chaturvedi A."/>
            <person name="Li X."/>
            <person name="Dhandapani V."/>
            <person name="Marshall H."/>
            <person name="Kissane S."/>
            <person name="Cuenca-Cambronero M."/>
            <person name="Asole G."/>
            <person name="Calvet F."/>
            <person name="Ruiz-Romero M."/>
            <person name="Marangio P."/>
            <person name="Guigo R."/>
            <person name="Rago D."/>
            <person name="Mirbahai L."/>
            <person name="Eastwood N."/>
            <person name="Colbourne J.K."/>
            <person name="Zhou J."/>
            <person name="Mallon E."/>
            <person name="Orsini L."/>
        </authorList>
    </citation>
    <scope>NUCLEOTIDE SEQUENCE [LARGE SCALE GENOMIC DNA]</scope>
    <source>
        <strain evidence="5">LRV0_1</strain>
    </source>
</reference>
<gene>
    <name evidence="5" type="ORF">OUZ56_004343</name>
</gene>
<dbReference type="EMBL" id="JAOYFB010000001">
    <property type="protein sequence ID" value="KAK4002521.1"/>
    <property type="molecule type" value="Genomic_DNA"/>
</dbReference>
<feature type="domain" description="DUF7030" evidence="4">
    <location>
        <begin position="10"/>
        <end position="88"/>
    </location>
</feature>
<evidence type="ECO:0000259" key="4">
    <source>
        <dbReference type="Pfam" id="PF22989"/>
    </source>
</evidence>
<evidence type="ECO:0000256" key="1">
    <source>
        <dbReference type="SAM" id="MobiDB-lite"/>
    </source>
</evidence>
<feature type="domain" description="Lysine-specific demethylase 3B PWWP" evidence="3">
    <location>
        <begin position="195"/>
        <end position="259"/>
    </location>
</feature>
<keyword evidence="6" id="KW-1185">Reference proteome</keyword>
<dbReference type="Proteomes" id="UP001234178">
    <property type="component" value="Unassembled WGS sequence"/>
</dbReference>
<protein>
    <recommendedName>
        <fullName evidence="7">JmjC domain-containing histone demethylation protein 2C</fullName>
    </recommendedName>
</protein>
<accession>A0ABQ9YPH6</accession>
<evidence type="ECO:0000259" key="2">
    <source>
        <dbReference type="Pfam" id="PF22987"/>
    </source>
</evidence>
<evidence type="ECO:0000259" key="3">
    <source>
        <dbReference type="Pfam" id="PF22988"/>
    </source>
</evidence>
<dbReference type="Pfam" id="PF22987">
    <property type="entry name" value="Tudor_KDM3B"/>
    <property type="match status" value="1"/>
</dbReference>
<feature type="region of interest" description="Disordered" evidence="1">
    <location>
        <begin position="24"/>
        <end position="48"/>
    </location>
</feature>
<evidence type="ECO:0000313" key="6">
    <source>
        <dbReference type="Proteomes" id="UP001234178"/>
    </source>
</evidence>
<organism evidence="5 6">
    <name type="scientific">Daphnia magna</name>
    <dbReference type="NCBI Taxonomy" id="35525"/>
    <lineage>
        <taxon>Eukaryota</taxon>
        <taxon>Metazoa</taxon>
        <taxon>Ecdysozoa</taxon>
        <taxon>Arthropoda</taxon>
        <taxon>Crustacea</taxon>
        <taxon>Branchiopoda</taxon>
        <taxon>Diplostraca</taxon>
        <taxon>Cladocera</taxon>
        <taxon>Anomopoda</taxon>
        <taxon>Daphniidae</taxon>
        <taxon>Daphnia</taxon>
    </lineage>
</organism>
<proteinExistence type="predicted"/>
<name>A0ABQ9YPH6_9CRUS</name>
<dbReference type="InterPro" id="IPR054294">
    <property type="entry name" value="DUF7030"/>
</dbReference>
<feature type="domain" description="Lysine-specific demethylase 3A/B tudor" evidence="2">
    <location>
        <begin position="261"/>
        <end position="335"/>
    </location>
</feature>
<comment type="caution">
    <text evidence="5">The sequence shown here is derived from an EMBL/GenBank/DDBJ whole genome shotgun (WGS) entry which is preliminary data.</text>
</comment>
<dbReference type="Pfam" id="PF22989">
    <property type="entry name" value="DUF7030"/>
    <property type="match status" value="1"/>
</dbReference>
<dbReference type="Pfam" id="PF22988">
    <property type="entry name" value="PWWP_KDM3B"/>
    <property type="match status" value="1"/>
</dbReference>
<sequence length="405" mass="44995">MAQNRCRKDIVGKRFLCVSSNSINGGGQSSSPIKSAIHQQQQRTTQNEPARWAWRAGVIRAATHHNTDQHDLQLLLEYDDQSWDQREWTHIHQTGVFHVFLVEHDLWWAGTQQQLCPALAFSSLVNRSRVVFQLPTSSGPVDEEEVDGSLHPSGVARTIGVSVDRSDGETKRNQCADLASDRKKNTACASKKTVSLVAVEFLLDQQRSFLPSSRLQPFQDWESFGWSSPAEHQNRSHPTSSSQAVREAVRKWAELQAGQRILVTTPSVVVGYRCQVYRSEGATQWYTAVIVGLDEETGELTLTDDTVLEEHYEDPRLLQIKLLGEGVVESILRGETVGITSRRSRASSQAGKVVHSSLVSLAAPHHPATKRGSGVAAVRLGDRNDTTPKSRRRSLPCAAKPTWLQ</sequence>
<feature type="compositionally biased region" description="Polar residues" evidence="1">
    <location>
        <begin position="37"/>
        <end position="48"/>
    </location>
</feature>
<feature type="region of interest" description="Disordered" evidence="1">
    <location>
        <begin position="363"/>
        <end position="405"/>
    </location>
</feature>
<dbReference type="InterPro" id="IPR054504">
    <property type="entry name" value="PWWP_KDM3B"/>
</dbReference>
<evidence type="ECO:0008006" key="7">
    <source>
        <dbReference type="Google" id="ProtNLM"/>
    </source>
</evidence>